<proteinExistence type="predicted"/>
<reference evidence="1" key="1">
    <citation type="submission" date="2023-10" db="EMBL/GenBank/DDBJ databases">
        <authorList>
            <person name="Rodriguez Cubillos JULIANA M."/>
            <person name="De Vega J."/>
        </authorList>
    </citation>
    <scope>NUCLEOTIDE SEQUENCE</scope>
</reference>
<comment type="caution">
    <text evidence="1">The sequence shown here is derived from an EMBL/GenBank/DDBJ whole genome shotgun (WGS) entry which is preliminary data.</text>
</comment>
<dbReference type="EMBL" id="CASHSV030000615">
    <property type="protein sequence ID" value="CAJ2670533.1"/>
    <property type="molecule type" value="Genomic_DNA"/>
</dbReference>
<gene>
    <name evidence="1" type="ORF">MILVUS5_LOCUS34554</name>
</gene>
<evidence type="ECO:0000313" key="1">
    <source>
        <dbReference type="EMBL" id="CAJ2670533.1"/>
    </source>
</evidence>
<protein>
    <submittedName>
        <fullName evidence="1">Uncharacterized protein</fullName>
    </submittedName>
</protein>
<organism evidence="1 2">
    <name type="scientific">Trifolium pratense</name>
    <name type="common">Red clover</name>
    <dbReference type="NCBI Taxonomy" id="57577"/>
    <lineage>
        <taxon>Eukaryota</taxon>
        <taxon>Viridiplantae</taxon>
        <taxon>Streptophyta</taxon>
        <taxon>Embryophyta</taxon>
        <taxon>Tracheophyta</taxon>
        <taxon>Spermatophyta</taxon>
        <taxon>Magnoliopsida</taxon>
        <taxon>eudicotyledons</taxon>
        <taxon>Gunneridae</taxon>
        <taxon>Pentapetalae</taxon>
        <taxon>rosids</taxon>
        <taxon>fabids</taxon>
        <taxon>Fabales</taxon>
        <taxon>Fabaceae</taxon>
        <taxon>Papilionoideae</taxon>
        <taxon>50 kb inversion clade</taxon>
        <taxon>NPAAA clade</taxon>
        <taxon>Hologalegina</taxon>
        <taxon>IRL clade</taxon>
        <taxon>Trifolieae</taxon>
        <taxon>Trifolium</taxon>
    </lineage>
</organism>
<accession>A0ACB0LQ99</accession>
<sequence>MWKVMNYGTTKPYTSDSQDKQRYRYFKKAICDRPQTRDQFRFNLDVYADRSEEELKKLHCYKYHIFKSEIKCWPMYAEFKSLFFGGDEEEPTDFVPKVEDDK</sequence>
<evidence type="ECO:0000313" key="2">
    <source>
        <dbReference type="Proteomes" id="UP001177021"/>
    </source>
</evidence>
<keyword evidence="2" id="KW-1185">Reference proteome</keyword>
<dbReference type="Proteomes" id="UP001177021">
    <property type="component" value="Unassembled WGS sequence"/>
</dbReference>
<name>A0ACB0LQ99_TRIPR</name>